<accession>A0A2P2PE52</accession>
<sequence>MHWKGNSYIMFFIVVYQKNEVHICLN</sequence>
<organism evidence="1">
    <name type="scientific">Rhizophora mucronata</name>
    <name type="common">Asiatic mangrove</name>
    <dbReference type="NCBI Taxonomy" id="61149"/>
    <lineage>
        <taxon>Eukaryota</taxon>
        <taxon>Viridiplantae</taxon>
        <taxon>Streptophyta</taxon>
        <taxon>Embryophyta</taxon>
        <taxon>Tracheophyta</taxon>
        <taxon>Spermatophyta</taxon>
        <taxon>Magnoliopsida</taxon>
        <taxon>eudicotyledons</taxon>
        <taxon>Gunneridae</taxon>
        <taxon>Pentapetalae</taxon>
        <taxon>rosids</taxon>
        <taxon>fabids</taxon>
        <taxon>Malpighiales</taxon>
        <taxon>Rhizophoraceae</taxon>
        <taxon>Rhizophora</taxon>
    </lineage>
</organism>
<name>A0A2P2PE52_RHIMU</name>
<reference evidence="1" key="1">
    <citation type="submission" date="2018-02" db="EMBL/GenBank/DDBJ databases">
        <title>Rhizophora mucronata_Transcriptome.</title>
        <authorList>
            <person name="Meera S.P."/>
            <person name="Sreeshan A."/>
            <person name="Augustine A."/>
        </authorList>
    </citation>
    <scope>NUCLEOTIDE SEQUENCE</scope>
    <source>
        <tissue evidence="1">Leaf</tissue>
    </source>
</reference>
<proteinExistence type="predicted"/>
<dbReference type="EMBL" id="GGEC01072530">
    <property type="protein sequence ID" value="MBX53014.1"/>
    <property type="molecule type" value="Transcribed_RNA"/>
</dbReference>
<protein>
    <submittedName>
        <fullName evidence="1">Uncharacterized protein</fullName>
    </submittedName>
</protein>
<dbReference type="AlphaFoldDB" id="A0A2P2PE52"/>
<evidence type="ECO:0000313" key="1">
    <source>
        <dbReference type="EMBL" id="MBX53014.1"/>
    </source>
</evidence>